<dbReference type="EMBL" id="RFFH01000017">
    <property type="protein sequence ID" value="RMI29008.1"/>
    <property type="molecule type" value="Genomic_DNA"/>
</dbReference>
<dbReference type="InterPro" id="IPR007466">
    <property type="entry name" value="Peptidyl-Arg-deiminase_porph"/>
</dbReference>
<comment type="caution">
    <text evidence="2">The sequence shown here is derived from an EMBL/GenBank/DDBJ whole genome shotgun (WGS) entry which is preliminary data.</text>
</comment>
<dbReference type="RefSeq" id="WP_122191172.1">
    <property type="nucleotide sequence ID" value="NZ_RFFH01000017.1"/>
</dbReference>
<dbReference type="OrthoDB" id="9808013at2"/>
<sequence length="376" mass="40417">MRRRTFVHTSMAAIGGLLLAGCDDQGLLWGGSSNGPTSTAHDGRKWMMPEEGQPHQRTWMAFGPSERIWGGKLLPQAQRDLATIATTIARFEPVSMLVRPGEMGIAQALIGGANVELIPAAIDDLWIRDTGPVFVTGDNSRAGVDFNFNGWGGKQQHRDDSKVAQFVTDRAGVETLHTDLVLEGGGIEVDGDGTAIITESCVLNSNRNRGWKKSDVEAELAYLLGIEKVIWLPGIAGHDITDGHTDFYARFAGPGVVVAGLDNDESSFDYDLTRRHLDILHSETDARGRSLRVEALEGPSTIRMKSAGDDFAAGYVNFYVCNGAVIAPEFGDPDTDSAARSTLESLFPDRQVVQINIDAIAAGGGGIHCTTQQQPA</sequence>
<evidence type="ECO:0000313" key="2">
    <source>
        <dbReference type="EMBL" id="RMI29008.1"/>
    </source>
</evidence>
<dbReference type="GO" id="GO:0047632">
    <property type="term" value="F:agmatine deiminase activity"/>
    <property type="evidence" value="ECO:0007669"/>
    <property type="project" value="TreeGrafter"/>
</dbReference>
<dbReference type="SUPFAM" id="SSF55909">
    <property type="entry name" value="Pentein"/>
    <property type="match status" value="1"/>
</dbReference>
<proteinExistence type="predicted"/>
<keyword evidence="3" id="KW-1185">Reference proteome</keyword>
<evidence type="ECO:0000256" key="1">
    <source>
        <dbReference type="ARBA" id="ARBA00022801"/>
    </source>
</evidence>
<dbReference type="PROSITE" id="PS51257">
    <property type="entry name" value="PROKAR_LIPOPROTEIN"/>
    <property type="match status" value="1"/>
</dbReference>
<dbReference type="PANTHER" id="PTHR31377:SF0">
    <property type="entry name" value="AGMATINE DEIMINASE-RELATED"/>
    <property type="match status" value="1"/>
</dbReference>
<accession>A0A3M2L3B4</accession>
<dbReference type="GO" id="GO:0009446">
    <property type="term" value="P:putrescine biosynthetic process"/>
    <property type="evidence" value="ECO:0007669"/>
    <property type="project" value="InterPro"/>
</dbReference>
<protein>
    <submittedName>
        <fullName evidence="2">Agmatine deiminase family protein</fullName>
    </submittedName>
</protein>
<gene>
    <name evidence="2" type="ORF">EBN03_28180</name>
</gene>
<organism evidence="2 3">
    <name type="scientific">Nocardia stercoris</name>
    <dbReference type="NCBI Taxonomy" id="2483361"/>
    <lineage>
        <taxon>Bacteria</taxon>
        <taxon>Bacillati</taxon>
        <taxon>Actinomycetota</taxon>
        <taxon>Actinomycetes</taxon>
        <taxon>Mycobacteriales</taxon>
        <taxon>Nocardiaceae</taxon>
        <taxon>Nocardia</taxon>
    </lineage>
</organism>
<dbReference type="PANTHER" id="PTHR31377">
    <property type="entry name" value="AGMATINE DEIMINASE-RELATED"/>
    <property type="match status" value="1"/>
</dbReference>
<dbReference type="Gene3D" id="3.75.10.10">
    <property type="entry name" value="L-arginine/glycine Amidinotransferase, Chain A"/>
    <property type="match status" value="1"/>
</dbReference>
<name>A0A3M2L3B4_9NOCA</name>
<dbReference type="Pfam" id="PF04371">
    <property type="entry name" value="PAD_porph"/>
    <property type="match status" value="1"/>
</dbReference>
<reference evidence="2 3" key="1">
    <citation type="submission" date="2018-10" db="EMBL/GenBank/DDBJ databases">
        <title>Isolation from cow dung.</title>
        <authorList>
            <person name="Ling L."/>
        </authorList>
    </citation>
    <scope>NUCLEOTIDE SEQUENCE [LARGE SCALE GENOMIC DNA]</scope>
    <source>
        <strain evidence="2 3">NEAU-LL90</strain>
    </source>
</reference>
<dbReference type="AlphaFoldDB" id="A0A3M2L3B4"/>
<keyword evidence="1" id="KW-0378">Hydrolase</keyword>
<evidence type="ECO:0000313" key="3">
    <source>
        <dbReference type="Proteomes" id="UP000279275"/>
    </source>
</evidence>
<dbReference type="GO" id="GO:0004668">
    <property type="term" value="F:protein-arginine deiminase activity"/>
    <property type="evidence" value="ECO:0007669"/>
    <property type="project" value="InterPro"/>
</dbReference>
<dbReference type="Proteomes" id="UP000279275">
    <property type="component" value="Unassembled WGS sequence"/>
</dbReference>